<sequence>RSLADPLVHHGRHFGRTVYALCNFQALLTNGLLRMGELADVPEENFTAE</sequence>
<feature type="non-terminal residue" evidence="1">
    <location>
        <position position="1"/>
    </location>
</feature>
<name>A0A0C3DK79_9AGAM</name>
<dbReference type="STRING" id="1036808.A0A0C3DK79"/>
<dbReference type="InParanoid" id="A0A0C3DK79"/>
<evidence type="ECO:0000313" key="2">
    <source>
        <dbReference type="Proteomes" id="UP000053989"/>
    </source>
</evidence>
<dbReference type="HOGENOM" id="CLU_166312_1_0_1"/>
<reference evidence="2" key="2">
    <citation type="submission" date="2015-01" db="EMBL/GenBank/DDBJ databases">
        <title>Evolutionary Origins and Diversification of the Mycorrhizal Mutualists.</title>
        <authorList>
            <consortium name="DOE Joint Genome Institute"/>
            <consortium name="Mycorrhizal Genomics Consortium"/>
            <person name="Kohler A."/>
            <person name="Kuo A."/>
            <person name="Nagy L.G."/>
            <person name="Floudas D."/>
            <person name="Copeland A."/>
            <person name="Barry K.W."/>
            <person name="Cichocki N."/>
            <person name="Veneault-Fourrey C."/>
            <person name="LaButti K."/>
            <person name="Lindquist E.A."/>
            <person name="Lipzen A."/>
            <person name="Lundell T."/>
            <person name="Morin E."/>
            <person name="Murat C."/>
            <person name="Riley R."/>
            <person name="Ohm R."/>
            <person name="Sun H."/>
            <person name="Tunlid A."/>
            <person name="Henrissat B."/>
            <person name="Grigoriev I.V."/>
            <person name="Hibbett D.S."/>
            <person name="Martin F."/>
        </authorList>
    </citation>
    <scope>NUCLEOTIDE SEQUENCE [LARGE SCALE GENOMIC DNA]</scope>
    <source>
        <strain evidence="2">Foug A</strain>
    </source>
</reference>
<dbReference type="AlphaFoldDB" id="A0A0C3DK79"/>
<organism evidence="1 2">
    <name type="scientific">Scleroderma citrinum Foug A</name>
    <dbReference type="NCBI Taxonomy" id="1036808"/>
    <lineage>
        <taxon>Eukaryota</taxon>
        <taxon>Fungi</taxon>
        <taxon>Dikarya</taxon>
        <taxon>Basidiomycota</taxon>
        <taxon>Agaricomycotina</taxon>
        <taxon>Agaricomycetes</taxon>
        <taxon>Agaricomycetidae</taxon>
        <taxon>Boletales</taxon>
        <taxon>Sclerodermatineae</taxon>
        <taxon>Sclerodermataceae</taxon>
        <taxon>Scleroderma</taxon>
    </lineage>
</organism>
<keyword evidence="2" id="KW-1185">Reference proteome</keyword>
<accession>A0A0C3DK79</accession>
<dbReference type="OrthoDB" id="2671666at2759"/>
<gene>
    <name evidence="1" type="ORF">SCLCIDRAFT_132660</name>
</gene>
<proteinExistence type="predicted"/>
<dbReference type="Proteomes" id="UP000053989">
    <property type="component" value="Unassembled WGS sequence"/>
</dbReference>
<reference evidence="1 2" key="1">
    <citation type="submission" date="2014-04" db="EMBL/GenBank/DDBJ databases">
        <authorList>
            <consortium name="DOE Joint Genome Institute"/>
            <person name="Kuo A."/>
            <person name="Kohler A."/>
            <person name="Nagy L.G."/>
            <person name="Floudas D."/>
            <person name="Copeland A."/>
            <person name="Barry K.W."/>
            <person name="Cichocki N."/>
            <person name="Veneault-Fourrey C."/>
            <person name="LaButti K."/>
            <person name="Lindquist E.A."/>
            <person name="Lipzen A."/>
            <person name="Lundell T."/>
            <person name="Morin E."/>
            <person name="Murat C."/>
            <person name="Sun H."/>
            <person name="Tunlid A."/>
            <person name="Henrissat B."/>
            <person name="Grigoriev I.V."/>
            <person name="Hibbett D.S."/>
            <person name="Martin F."/>
            <person name="Nordberg H.P."/>
            <person name="Cantor M.N."/>
            <person name="Hua S.X."/>
        </authorList>
    </citation>
    <scope>NUCLEOTIDE SEQUENCE [LARGE SCALE GENOMIC DNA]</scope>
    <source>
        <strain evidence="1 2">Foug A</strain>
    </source>
</reference>
<dbReference type="EMBL" id="KN822116">
    <property type="protein sequence ID" value="KIM56471.1"/>
    <property type="molecule type" value="Genomic_DNA"/>
</dbReference>
<evidence type="ECO:0000313" key="1">
    <source>
        <dbReference type="EMBL" id="KIM56471.1"/>
    </source>
</evidence>
<protein>
    <submittedName>
        <fullName evidence="1">Uncharacterized protein</fullName>
    </submittedName>
</protein>